<dbReference type="Pfam" id="PF11964">
    <property type="entry name" value="SpoIIAA-like"/>
    <property type="match status" value="1"/>
</dbReference>
<accession>A0A8J2U8R9</accession>
<dbReference type="SUPFAM" id="SSF52091">
    <property type="entry name" value="SpoIIaa-like"/>
    <property type="match status" value="1"/>
</dbReference>
<dbReference type="OrthoDB" id="6293699at2"/>
<proteinExistence type="predicted"/>
<dbReference type="Gene3D" id="3.40.50.10600">
    <property type="entry name" value="SpoIIaa-like domains"/>
    <property type="match status" value="1"/>
</dbReference>
<dbReference type="RefSeq" id="WP_087507057.1">
    <property type="nucleotide sequence ID" value="NZ_BMDX01000020.1"/>
</dbReference>
<dbReference type="InterPro" id="IPR021866">
    <property type="entry name" value="SpoIIAA-like"/>
</dbReference>
<sequence length="126" mass="14409">MTLVHGEFDVSVEGNIIHIVMAGSFNEYTIEAISKLIEQAIVGLENRPFYMLIDIRHVDGGTPEAYEASAEFNLWLDQQNLVAKALITKSVLFQQINESRVREHSSQRVAYFDNVDAAKRWFESFE</sequence>
<dbReference type="AlphaFoldDB" id="A0A8J2U8R9"/>
<dbReference type="InterPro" id="IPR038396">
    <property type="entry name" value="SpoIIAA-like_sf"/>
</dbReference>
<gene>
    <name evidence="1" type="ORF">GCM10011369_30780</name>
</gene>
<keyword evidence="2" id="KW-1185">Reference proteome</keyword>
<evidence type="ECO:0000313" key="2">
    <source>
        <dbReference type="Proteomes" id="UP000619743"/>
    </source>
</evidence>
<dbReference type="InterPro" id="IPR036513">
    <property type="entry name" value="STAS_dom_sf"/>
</dbReference>
<protein>
    <submittedName>
        <fullName evidence="1">Uncharacterized protein</fullName>
    </submittedName>
</protein>
<comment type="caution">
    <text evidence="1">The sequence shown here is derived from an EMBL/GenBank/DDBJ whole genome shotgun (WGS) entry which is preliminary data.</text>
</comment>
<evidence type="ECO:0000313" key="1">
    <source>
        <dbReference type="EMBL" id="GGA86558.1"/>
    </source>
</evidence>
<dbReference type="EMBL" id="BMDX01000020">
    <property type="protein sequence ID" value="GGA86558.1"/>
    <property type="molecule type" value="Genomic_DNA"/>
</dbReference>
<organism evidence="1 2">
    <name type="scientific">Neiella marina</name>
    <dbReference type="NCBI Taxonomy" id="508461"/>
    <lineage>
        <taxon>Bacteria</taxon>
        <taxon>Pseudomonadati</taxon>
        <taxon>Pseudomonadota</taxon>
        <taxon>Gammaproteobacteria</taxon>
        <taxon>Alteromonadales</taxon>
        <taxon>Echinimonadaceae</taxon>
        <taxon>Neiella</taxon>
    </lineage>
</organism>
<reference evidence="2" key="1">
    <citation type="journal article" date="2019" name="Int. J. Syst. Evol. Microbiol.">
        <title>The Global Catalogue of Microorganisms (GCM) 10K type strain sequencing project: providing services to taxonomists for standard genome sequencing and annotation.</title>
        <authorList>
            <consortium name="The Broad Institute Genomics Platform"/>
            <consortium name="The Broad Institute Genome Sequencing Center for Infectious Disease"/>
            <person name="Wu L."/>
            <person name="Ma J."/>
        </authorList>
    </citation>
    <scope>NUCLEOTIDE SEQUENCE [LARGE SCALE GENOMIC DNA]</scope>
    <source>
        <strain evidence="2">CGMCC 1.10130</strain>
    </source>
</reference>
<name>A0A8J2U8R9_9GAMM</name>
<dbReference type="Proteomes" id="UP000619743">
    <property type="component" value="Unassembled WGS sequence"/>
</dbReference>